<feature type="signal peptide" evidence="1">
    <location>
        <begin position="1"/>
        <end position="31"/>
    </location>
</feature>
<dbReference type="AlphaFoldDB" id="A0A939MJX8"/>
<comment type="caution">
    <text evidence="2">The sequence shown here is derived from an EMBL/GenBank/DDBJ whole genome shotgun (WGS) entry which is preliminary data.</text>
</comment>
<dbReference type="Gene3D" id="2.60.40.2700">
    <property type="match status" value="2"/>
</dbReference>
<proteinExistence type="predicted"/>
<organism evidence="2 3">
    <name type="scientific">Leucobacter weissii</name>
    <dbReference type="NCBI Taxonomy" id="1983706"/>
    <lineage>
        <taxon>Bacteria</taxon>
        <taxon>Bacillati</taxon>
        <taxon>Actinomycetota</taxon>
        <taxon>Actinomycetes</taxon>
        <taxon>Micrococcales</taxon>
        <taxon>Microbacteriaceae</taxon>
        <taxon>Leucobacter</taxon>
    </lineage>
</organism>
<name>A0A939MJX8_9MICO</name>
<protein>
    <submittedName>
        <fullName evidence="2">Uncharacterized protein</fullName>
    </submittedName>
</protein>
<keyword evidence="3" id="KW-1185">Reference proteome</keyword>
<sequence length="653" mass="71176">MSITPPTQRRRGLGLLTAFALAATGSVTGVAALPTAALADTAEPAAPVDYFADAYPGLGEDSVFETVTFERFEFLLGQEGTYAFLFGGTEDETITATIPHINEVAKQYGVEKIYNFDPRLDGDAFDVRDSDVAEIAALGERLKNDYLSKDLGTPFAYDGEDPYFFIYDKDRTVGADEDRIVAALDQAKTAADLDTTAEQTAYRAEVATVFDAVSAAGTTQADLDTSSQFHFFKTENNRKHASAYGDPEKYGGDILTDADSDFRIKSITYPELVNLLESDGNHVILFGGTWCHNTRAVLKPVNDDAVRTGVETVYNFDLRLDGASSNALHIRDNYNYTSQGQARTRPTSYLYGDLVSEYLPNLKTQYQLSSANAGHQVSYYPGGDTTQELQKAPKLQAPYLLEYDRANTEEGGSAAPVVQEWIQRNEDGTFTEYMTEWWYVLGLPGYVTDEAQLALQYAFAAKAVADSKTFFDQVKLQALPSAVPTISGTARFGAKLTARPGTWKTGTKLSYQWKRGGADITGATKSSYTLKTADLGKRISVAVTGSLLGHRTTTETSAATKSVARASLKSAVPKVKGTARVGKKLSVTRGSWTSGTKFTYRWYANGKAIKKATKSTLKINKSLKKKRITVKVTGKKAGYTTVTKTSKRTAKVK</sequence>
<evidence type="ECO:0000313" key="2">
    <source>
        <dbReference type="EMBL" id="MBO1901350.1"/>
    </source>
</evidence>
<reference evidence="2" key="1">
    <citation type="submission" date="2021-03" db="EMBL/GenBank/DDBJ databases">
        <title>Leucobacter chromiisoli sp. nov., isolated from chromium-containing soil of chemical plant.</title>
        <authorList>
            <person name="Xu Z."/>
        </authorList>
    </citation>
    <scope>NUCLEOTIDE SEQUENCE</scope>
    <source>
        <strain evidence="2">S27</strain>
    </source>
</reference>
<evidence type="ECO:0000313" key="3">
    <source>
        <dbReference type="Proteomes" id="UP000664382"/>
    </source>
</evidence>
<gene>
    <name evidence="2" type="ORF">J4H92_05240</name>
</gene>
<dbReference type="Proteomes" id="UP000664382">
    <property type="component" value="Unassembled WGS sequence"/>
</dbReference>
<dbReference type="EMBL" id="JAGDYM010000005">
    <property type="protein sequence ID" value="MBO1901350.1"/>
    <property type="molecule type" value="Genomic_DNA"/>
</dbReference>
<feature type="chain" id="PRO_5038799440" evidence="1">
    <location>
        <begin position="32"/>
        <end position="653"/>
    </location>
</feature>
<evidence type="ECO:0000256" key="1">
    <source>
        <dbReference type="SAM" id="SignalP"/>
    </source>
</evidence>
<dbReference type="RefSeq" id="WP_208096856.1">
    <property type="nucleotide sequence ID" value="NZ_JAGDYM010000005.1"/>
</dbReference>
<dbReference type="PROSITE" id="PS51318">
    <property type="entry name" value="TAT"/>
    <property type="match status" value="1"/>
</dbReference>
<dbReference type="InterPro" id="IPR006311">
    <property type="entry name" value="TAT_signal"/>
</dbReference>
<accession>A0A939MJX8</accession>
<keyword evidence="1" id="KW-0732">Signal</keyword>